<evidence type="ECO:0000256" key="2">
    <source>
        <dbReference type="ARBA" id="ARBA00022485"/>
    </source>
</evidence>
<dbReference type="SUPFAM" id="SSF102114">
    <property type="entry name" value="Radical SAM enzymes"/>
    <property type="match status" value="1"/>
</dbReference>
<dbReference type="GO" id="GO:0046872">
    <property type="term" value="F:metal ion binding"/>
    <property type="evidence" value="ECO:0007669"/>
    <property type="project" value="UniProtKB-KW"/>
</dbReference>
<keyword evidence="3" id="KW-0949">S-adenosyl-L-methionine</keyword>
<keyword evidence="2" id="KW-0004">4Fe-4S</keyword>
<reference evidence="8 9" key="1">
    <citation type="submission" date="2017-05" db="EMBL/GenBank/DDBJ databases">
        <authorList>
            <person name="Varghese N."/>
            <person name="Submissions S."/>
        </authorList>
    </citation>
    <scope>NUCLEOTIDE SEQUENCE [LARGE SCALE GENOMIC DNA]</scope>
    <source>
        <strain evidence="8 9">DSM 28009</strain>
    </source>
</reference>
<dbReference type="SFLD" id="SFLDG01067">
    <property type="entry name" value="SPASM/twitch_domain_containing"/>
    <property type="match status" value="1"/>
</dbReference>
<dbReference type="InterPro" id="IPR034391">
    <property type="entry name" value="AdoMet-like_SPASM_containing"/>
</dbReference>
<proteinExistence type="predicted"/>
<sequence length="383" mass="43479">MPLVSSVIRRLRWIQRRPSLKQSANLLRNIRGYLLHSQQAAPLPSLVKIDISPLCSLACPHCVHANPAGRDRPLLSDQKFGKQDKLSIQQYRHIIDQIKDRALGVSLFYYGDPLAHPDLTDMIRATTAAGLESHITTHFSYRLKAERIHDLVDAGLSHITISVDGATQESFQVTRVRGRLNFVLNNLRLLAGYKKRKGLKSPFIEIQHISFPHHAEDELVQVKAIVDEIGIDAFTTFEGLRFDANGDLYNVVDDDPDRIENGPPLSSSLTPRCHWPHSSTVIRFDGDVIPCCLWRSGRQYVSDKNRDPHVLGNVFDEPLETIWNNEKYKALRRQVWNPRAHSKREAAASFCDGCPRLYEKPGREPPLRHEVDIEFAEKKALGS</sequence>
<dbReference type="InterPro" id="IPR058240">
    <property type="entry name" value="rSAM_sf"/>
</dbReference>
<dbReference type="AlphaFoldDB" id="A0A521F3J6"/>
<dbReference type="PANTHER" id="PTHR11228:SF34">
    <property type="entry name" value="TUNGSTEN-CONTAINING ALDEHYDE FERREDOXIN OXIDOREDUCTASE COFACTOR MODIFYING PROTEIN"/>
    <property type="match status" value="1"/>
</dbReference>
<dbReference type="Proteomes" id="UP000319555">
    <property type="component" value="Unassembled WGS sequence"/>
</dbReference>
<dbReference type="EMBL" id="FXTE01000016">
    <property type="protein sequence ID" value="SMO90733.1"/>
    <property type="molecule type" value="Genomic_DNA"/>
</dbReference>
<organism evidence="8 9">
    <name type="scientific">Ruegeria faecimaris</name>
    <dbReference type="NCBI Taxonomy" id="686389"/>
    <lineage>
        <taxon>Bacteria</taxon>
        <taxon>Pseudomonadati</taxon>
        <taxon>Pseudomonadota</taxon>
        <taxon>Alphaproteobacteria</taxon>
        <taxon>Rhodobacterales</taxon>
        <taxon>Roseobacteraceae</taxon>
        <taxon>Ruegeria</taxon>
    </lineage>
</organism>
<dbReference type="CDD" id="cd21109">
    <property type="entry name" value="SPASM"/>
    <property type="match status" value="1"/>
</dbReference>
<dbReference type="SFLD" id="SFLDS00029">
    <property type="entry name" value="Radical_SAM"/>
    <property type="match status" value="1"/>
</dbReference>
<dbReference type="PROSITE" id="PS51918">
    <property type="entry name" value="RADICAL_SAM"/>
    <property type="match status" value="1"/>
</dbReference>
<dbReference type="InterPro" id="IPR013785">
    <property type="entry name" value="Aldolase_TIM"/>
</dbReference>
<dbReference type="GO" id="GO:0051536">
    <property type="term" value="F:iron-sulfur cluster binding"/>
    <property type="evidence" value="ECO:0007669"/>
    <property type="project" value="UniProtKB-KW"/>
</dbReference>
<evidence type="ECO:0000256" key="3">
    <source>
        <dbReference type="ARBA" id="ARBA00022691"/>
    </source>
</evidence>
<evidence type="ECO:0000259" key="7">
    <source>
        <dbReference type="PROSITE" id="PS51918"/>
    </source>
</evidence>
<dbReference type="Gene3D" id="3.20.20.70">
    <property type="entry name" value="Aldolase class I"/>
    <property type="match status" value="1"/>
</dbReference>
<evidence type="ECO:0000256" key="6">
    <source>
        <dbReference type="ARBA" id="ARBA00023014"/>
    </source>
</evidence>
<dbReference type="InterPro" id="IPR007197">
    <property type="entry name" value="rSAM"/>
</dbReference>
<dbReference type="InterPro" id="IPR023885">
    <property type="entry name" value="4Fe4S-binding_SPASM_dom"/>
</dbReference>
<gene>
    <name evidence="8" type="ORF">SAMN06265380_11664</name>
</gene>
<protein>
    <submittedName>
        <fullName evidence="8">Radical SAM superfamily enzyme, MoaA/NifB/PqqE/SkfB family</fullName>
    </submittedName>
</protein>
<dbReference type="SFLD" id="SFLDG01387">
    <property type="entry name" value="BtrN-like_SPASM_domain_contain"/>
    <property type="match status" value="1"/>
</dbReference>
<accession>A0A521F3J6</accession>
<evidence type="ECO:0000313" key="8">
    <source>
        <dbReference type="EMBL" id="SMO90733.1"/>
    </source>
</evidence>
<name>A0A521F3J6_9RHOB</name>
<dbReference type="InterPro" id="IPR050377">
    <property type="entry name" value="Radical_SAM_PqqE_MftC-like"/>
</dbReference>
<dbReference type="Pfam" id="PF13186">
    <property type="entry name" value="SPASM"/>
    <property type="match status" value="1"/>
</dbReference>
<evidence type="ECO:0000256" key="5">
    <source>
        <dbReference type="ARBA" id="ARBA00023004"/>
    </source>
</evidence>
<comment type="cofactor">
    <cofactor evidence="1">
        <name>[4Fe-4S] cluster</name>
        <dbReference type="ChEBI" id="CHEBI:49883"/>
    </cofactor>
</comment>
<feature type="domain" description="Radical SAM core" evidence="7">
    <location>
        <begin position="41"/>
        <end position="272"/>
    </location>
</feature>
<keyword evidence="4" id="KW-0479">Metal-binding</keyword>
<dbReference type="OrthoDB" id="9792276at2"/>
<keyword evidence="6" id="KW-0411">Iron-sulfur</keyword>
<dbReference type="Pfam" id="PF04055">
    <property type="entry name" value="Radical_SAM"/>
    <property type="match status" value="1"/>
</dbReference>
<dbReference type="CDD" id="cd01335">
    <property type="entry name" value="Radical_SAM"/>
    <property type="match status" value="1"/>
</dbReference>
<evidence type="ECO:0000313" key="9">
    <source>
        <dbReference type="Proteomes" id="UP000319555"/>
    </source>
</evidence>
<evidence type="ECO:0000256" key="4">
    <source>
        <dbReference type="ARBA" id="ARBA00022723"/>
    </source>
</evidence>
<dbReference type="PANTHER" id="PTHR11228">
    <property type="entry name" value="RADICAL SAM DOMAIN PROTEIN"/>
    <property type="match status" value="1"/>
</dbReference>
<keyword evidence="9" id="KW-1185">Reference proteome</keyword>
<evidence type="ECO:0000256" key="1">
    <source>
        <dbReference type="ARBA" id="ARBA00001966"/>
    </source>
</evidence>
<dbReference type="GO" id="GO:0003824">
    <property type="term" value="F:catalytic activity"/>
    <property type="evidence" value="ECO:0007669"/>
    <property type="project" value="InterPro"/>
</dbReference>
<keyword evidence="5" id="KW-0408">Iron</keyword>